<comment type="subcellular location">
    <subcellularLocation>
        <location evidence="1">Cell envelope</location>
    </subcellularLocation>
</comment>
<evidence type="ECO:0000256" key="5">
    <source>
        <dbReference type="SAM" id="Phobius"/>
    </source>
</evidence>
<organism evidence="7 8">
    <name type="scientific">Candidatus Uhrbacteria bacterium RIFCSPLOWO2_01_FULL_47_25</name>
    <dbReference type="NCBI Taxonomy" id="1802402"/>
    <lineage>
        <taxon>Bacteria</taxon>
        <taxon>Candidatus Uhriibacteriota</taxon>
    </lineage>
</organism>
<feature type="coiled-coil region" evidence="4">
    <location>
        <begin position="93"/>
        <end position="167"/>
    </location>
</feature>
<dbReference type="EMBL" id="MGEK01000023">
    <property type="protein sequence ID" value="OGL82124.1"/>
    <property type="molecule type" value="Genomic_DNA"/>
</dbReference>
<feature type="coiled-coil region" evidence="4">
    <location>
        <begin position="327"/>
        <end position="380"/>
    </location>
</feature>
<reference evidence="7 8" key="1">
    <citation type="journal article" date="2016" name="Nat. Commun.">
        <title>Thousands of microbial genomes shed light on interconnected biogeochemical processes in an aquifer system.</title>
        <authorList>
            <person name="Anantharaman K."/>
            <person name="Brown C.T."/>
            <person name="Hug L.A."/>
            <person name="Sharon I."/>
            <person name="Castelle C.J."/>
            <person name="Probst A.J."/>
            <person name="Thomas B.C."/>
            <person name="Singh A."/>
            <person name="Wilkins M.J."/>
            <person name="Karaoz U."/>
            <person name="Brodie E.L."/>
            <person name="Williams K.H."/>
            <person name="Hubbard S.S."/>
            <person name="Banfield J.F."/>
        </authorList>
    </citation>
    <scope>NUCLEOTIDE SEQUENCE [LARGE SCALE GENOMIC DNA]</scope>
</reference>
<evidence type="ECO:0000313" key="7">
    <source>
        <dbReference type="EMBL" id="OGL82124.1"/>
    </source>
</evidence>
<evidence type="ECO:0000259" key="6">
    <source>
        <dbReference type="Pfam" id="PF25954"/>
    </source>
</evidence>
<dbReference type="Proteomes" id="UP000176846">
    <property type="component" value="Unassembled WGS sequence"/>
</dbReference>
<dbReference type="NCBIfam" id="TIGR01730">
    <property type="entry name" value="RND_mfp"/>
    <property type="match status" value="1"/>
</dbReference>
<evidence type="ECO:0000256" key="1">
    <source>
        <dbReference type="ARBA" id="ARBA00004196"/>
    </source>
</evidence>
<dbReference type="PANTHER" id="PTHR32347">
    <property type="entry name" value="EFFLUX SYSTEM COMPONENT YKNX-RELATED"/>
    <property type="match status" value="1"/>
</dbReference>
<dbReference type="PANTHER" id="PTHR32347:SF14">
    <property type="entry name" value="EFFLUX SYSTEM COMPONENT YKNX-RELATED"/>
    <property type="match status" value="1"/>
</dbReference>
<accession>A0A1F7UWL2</accession>
<evidence type="ECO:0000313" key="8">
    <source>
        <dbReference type="Proteomes" id="UP000176846"/>
    </source>
</evidence>
<feature type="domain" description="CusB-like beta-barrel" evidence="6">
    <location>
        <begin position="436"/>
        <end position="511"/>
    </location>
</feature>
<protein>
    <recommendedName>
        <fullName evidence="6">CusB-like beta-barrel domain-containing protein</fullName>
    </recommendedName>
</protein>
<dbReference type="GO" id="GO:0022857">
    <property type="term" value="F:transmembrane transporter activity"/>
    <property type="evidence" value="ECO:0007669"/>
    <property type="project" value="InterPro"/>
</dbReference>
<dbReference type="AlphaFoldDB" id="A0A1F7UWL2"/>
<dbReference type="GO" id="GO:0016020">
    <property type="term" value="C:membrane"/>
    <property type="evidence" value="ECO:0007669"/>
    <property type="project" value="InterPro"/>
</dbReference>
<keyword evidence="3 4" id="KW-0175">Coiled coil</keyword>
<dbReference type="Gene3D" id="2.40.420.20">
    <property type="match status" value="1"/>
</dbReference>
<keyword evidence="5" id="KW-0472">Membrane</keyword>
<name>A0A1F7UWL2_9BACT</name>
<sequence length="579" mass="61995">MKFFKKPSVIISILIIAAVSVLLYWRYGRPGAPLYDTVTVSRHSIFQEVSVTGRVKPAEDVNLAFERGGKVSKVNVKVGEMATIGQALVELDTKELATDLRKAEAALKSAEALSAQYEAALEAQRAKLDELKRGTRPEELAVAETKVLSAKQILADAETDLANIEHQADIDLANFYVNVPNILNDALAKTDDAVTKQTDEFFSDDNTNPRLTFVTANSQAQIDVERQRLEMTAMLASFRADLSSLSVGRTELDAAMNQAISRLISARDFLTRLTDTVNTSTSLSQTTVTTYKGYLNTARTNVNTAITSVSSGQQSIASKKAANKDSIDSARAKVSQAQNSLVMAEDELVLKRAGATTEQLKAKEAEVRQAEANLRAQVAAVSQASAALDNLSAQLDKTVLKSPINGIVTKQEAEVGEIITASVSIVSIISSANFAIEADVPEADIAKIGVGALADVTLDAYGDDVIFKAAVSAIDPAEKIIEGVATYKITLQFSNGDSRIKSGMTANVEVVGGRRDNVLAVPQRTVAVKDGRKTVQVMNDDASILEVPVKTGLRGSDGYIEIIEGLKEGDKVIVATKTK</sequence>
<comment type="caution">
    <text evidence="7">The sequence shown here is derived from an EMBL/GenBank/DDBJ whole genome shotgun (WGS) entry which is preliminary data.</text>
</comment>
<dbReference type="Gene3D" id="1.10.287.470">
    <property type="entry name" value="Helix hairpin bin"/>
    <property type="match status" value="1"/>
</dbReference>
<dbReference type="InterPro" id="IPR058792">
    <property type="entry name" value="Beta-barrel_RND_2"/>
</dbReference>
<dbReference type="SUPFAM" id="SSF111369">
    <property type="entry name" value="HlyD-like secretion proteins"/>
    <property type="match status" value="2"/>
</dbReference>
<gene>
    <name evidence="7" type="ORF">A2936_01005</name>
</gene>
<keyword evidence="5" id="KW-1133">Transmembrane helix</keyword>
<comment type="similarity">
    <text evidence="2">Belongs to the membrane fusion protein (MFP) (TC 8.A.1) family.</text>
</comment>
<proteinExistence type="inferred from homology"/>
<dbReference type="Gene3D" id="2.40.50.100">
    <property type="match status" value="2"/>
</dbReference>
<evidence type="ECO:0000256" key="4">
    <source>
        <dbReference type="SAM" id="Coils"/>
    </source>
</evidence>
<keyword evidence="5" id="KW-0812">Transmembrane</keyword>
<evidence type="ECO:0000256" key="2">
    <source>
        <dbReference type="ARBA" id="ARBA00009477"/>
    </source>
</evidence>
<feature type="transmembrane region" description="Helical" evidence="5">
    <location>
        <begin position="7"/>
        <end position="27"/>
    </location>
</feature>
<dbReference type="InterPro" id="IPR050465">
    <property type="entry name" value="UPF0194_transport"/>
</dbReference>
<evidence type="ECO:0000256" key="3">
    <source>
        <dbReference type="ARBA" id="ARBA00023054"/>
    </source>
</evidence>
<dbReference type="GO" id="GO:0030313">
    <property type="term" value="C:cell envelope"/>
    <property type="evidence" value="ECO:0007669"/>
    <property type="project" value="UniProtKB-SubCell"/>
</dbReference>
<dbReference type="Gene3D" id="2.40.30.170">
    <property type="match status" value="1"/>
</dbReference>
<dbReference type="Pfam" id="PF25954">
    <property type="entry name" value="Beta-barrel_RND_2"/>
    <property type="match status" value="1"/>
</dbReference>
<dbReference type="InterPro" id="IPR006143">
    <property type="entry name" value="RND_pump_MFP"/>
</dbReference>